<reference evidence="4" key="2">
    <citation type="submission" date="2010-08" db="EMBL/GenBank/DDBJ databases">
        <title>Complete sequence of Fibrobacter succinogenes subsp. succinogenes S85.</title>
        <authorList>
            <person name="Durkin A.S."/>
            <person name="Nelson K.E."/>
            <person name="Morrison M."/>
            <person name="Forsberg C.W."/>
            <person name="Wilson D.B."/>
            <person name="Russell J.B."/>
            <person name="Cann I.K.O."/>
            <person name="Mackie R.I."/>
            <person name="White B.A."/>
        </authorList>
    </citation>
    <scope>NUCLEOTIDE SEQUENCE [LARGE SCALE GENOMIC DNA]</scope>
    <source>
        <strain evidence="4">ATCC 19169 / S85</strain>
    </source>
</reference>
<feature type="signal peptide" evidence="1">
    <location>
        <begin position="1"/>
        <end position="17"/>
    </location>
</feature>
<dbReference type="KEGG" id="fsc:FSU_2389"/>
<dbReference type="KEGG" id="fsu:Fisuc_1884"/>
<dbReference type="EMBL" id="CP001792">
    <property type="protein sequence ID" value="ACX75474.1"/>
    <property type="molecule type" value="Genomic_DNA"/>
</dbReference>
<evidence type="ECO:0008006" key="6">
    <source>
        <dbReference type="Google" id="ProtNLM"/>
    </source>
</evidence>
<dbReference type="RefSeq" id="WP_014546545.1">
    <property type="nucleotide sequence ID" value="NC_013410.1"/>
</dbReference>
<gene>
    <name evidence="2" type="ordered locus">Fisuc_1884</name>
    <name evidence="3" type="ordered locus">FSU_2389</name>
</gene>
<name>C9RIK3_FIBSS</name>
<dbReference type="eggNOG" id="ENOG5033GUH">
    <property type="taxonomic scope" value="Bacteria"/>
</dbReference>
<sequence>MKKILLCLVLAIGFAFAKSAPKTHDGFFLSGIAGFGYGNFTNEFSANGVKMESKGLQLETGFKIGAAIIPNLILHGTIDANAVLTDIDFSNKDGDKSTLDIGSQSFRVLIYGVGVTYYIPGGLNMFVSASLGLAEFTDLCVFGKIISDYDSDLSFNISAGKEWWVNNELGVGVALSFNHSSAKSKLFDYEGKASFNSLSVVATVTFN</sequence>
<dbReference type="EMBL" id="CP002158">
    <property type="protein sequence ID" value="ADL25219.1"/>
    <property type="molecule type" value="Genomic_DNA"/>
</dbReference>
<evidence type="ECO:0000313" key="5">
    <source>
        <dbReference type="Proteomes" id="UP000001497"/>
    </source>
</evidence>
<dbReference type="AlphaFoldDB" id="C9RIK3"/>
<accession>C9RIK3</accession>
<protein>
    <recommendedName>
        <fullName evidence="6">Outer membrane protein beta-barrel domain-containing protein</fullName>
    </recommendedName>
</protein>
<keyword evidence="1" id="KW-0732">Signal</keyword>
<keyword evidence="5" id="KW-1185">Reference proteome</keyword>
<dbReference type="InterPro" id="IPR011250">
    <property type="entry name" value="OMP/PagP_B-barrel"/>
</dbReference>
<reference evidence="3" key="3">
    <citation type="submission" date="2010-08" db="EMBL/GenBank/DDBJ databases">
        <authorList>
            <person name="Durkin A.S."/>
            <person name="Nelson K.E."/>
            <person name="Morrison M."/>
            <person name="Forsberg C.W."/>
            <person name="Wilson D.B."/>
            <person name="Russell J.B."/>
            <person name="Cann I.K.O."/>
            <person name="Mackie R.I."/>
            <person name="White B.A."/>
        </authorList>
    </citation>
    <scope>NUCLEOTIDE SEQUENCE</scope>
    <source>
        <strain evidence="3">S85</strain>
    </source>
</reference>
<proteinExistence type="predicted"/>
<dbReference type="Proteomes" id="UP000000517">
    <property type="component" value="Chromosome"/>
</dbReference>
<dbReference type="SUPFAM" id="SSF56925">
    <property type="entry name" value="OMPA-like"/>
    <property type="match status" value="1"/>
</dbReference>
<evidence type="ECO:0000313" key="3">
    <source>
        <dbReference type="EMBL" id="ADL25219.1"/>
    </source>
</evidence>
<dbReference type="Proteomes" id="UP000001497">
    <property type="component" value="Chromosome"/>
</dbReference>
<evidence type="ECO:0000313" key="2">
    <source>
        <dbReference type="EMBL" id="ACX75474.1"/>
    </source>
</evidence>
<dbReference type="PATRIC" id="fig|59374.8.peg.2299"/>
<dbReference type="Gene3D" id="2.40.160.20">
    <property type="match status" value="1"/>
</dbReference>
<dbReference type="HOGENOM" id="CLU_1382322_0_0_0"/>
<dbReference type="OrthoDB" id="9812130at2"/>
<evidence type="ECO:0000256" key="1">
    <source>
        <dbReference type="SAM" id="SignalP"/>
    </source>
</evidence>
<evidence type="ECO:0000313" key="4">
    <source>
        <dbReference type="Proteomes" id="UP000000517"/>
    </source>
</evidence>
<feature type="chain" id="PRO_5003001309" description="Outer membrane protein beta-barrel domain-containing protein" evidence="1">
    <location>
        <begin position="18"/>
        <end position="207"/>
    </location>
</feature>
<reference evidence="2 5" key="1">
    <citation type="submission" date="2009-10" db="EMBL/GenBank/DDBJ databases">
        <title>Complete sequence of Fibrobacter succinogenes subsp. succinogenes S85.</title>
        <authorList>
            <consortium name="US DOE Joint Genome Institute"/>
            <person name="Lucas S."/>
            <person name="Copeland A."/>
            <person name="Lapidus A."/>
            <person name="Glavina del Rio T."/>
            <person name="Tice H."/>
            <person name="Bruce D."/>
            <person name="Goodwin L."/>
            <person name="Pitluck S."/>
            <person name="Chertkov O."/>
            <person name="Detter J.C."/>
            <person name="Han C."/>
            <person name="Tapia R."/>
            <person name="Larimer F."/>
            <person name="Land M."/>
            <person name="Hauser L."/>
            <person name="Kyrpides N."/>
            <person name="Mikhailova N."/>
            <person name="Weimer P.J."/>
            <person name="Stevenson D.M."/>
            <person name="Boyum J."/>
            <person name="Brumm P.I."/>
            <person name="Mead D."/>
        </authorList>
    </citation>
    <scope>NUCLEOTIDE SEQUENCE [LARGE SCALE GENOMIC DNA]</scope>
    <source>
        <strain evidence="5">ATCC 19169 / S85</strain>
        <strain evidence="2">S85</strain>
    </source>
</reference>
<organism evidence="3 4">
    <name type="scientific">Fibrobacter succinogenes (strain ATCC 19169 / S85)</name>
    <dbReference type="NCBI Taxonomy" id="59374"/>
    <lineage>
        <taxon>Bacteria</taxon>
        <taxon>Pseudomonadati</taxon>
        <taxon>Fibrobacterota</taxon>
        <taxon>Fibrobacteria</taxon>
        <taxon>Fibrobacterales</taxon>
        <taxon>Fibrobacteraceae</taxon>
        <taxon>Fibrobacter</taxon>
    </lineage>
</organism>